<dbReference type="OrthoDB" id="674810at2"/>
<accession>A0A4U3KQK6</accession>
<gene>
    <name evidence="3" type="ORF">FC093_22170</name>
</gene>
<keyword evidence="2" id="KW-0732">Signal</keyword>
<dbReference type="SUPFAM" id="SSF50965">
    <property type="entry name" value="Galactose oxidase, central domain"/>
    <property type="match status" value="1"/>
</dbReference>
<sequence length="484" mass="55354">MTKKWMCCCLAVLCWVAAFAQADKHVLPVEALLHTAQPVTINWRDNVFSIADTPYNRFPQELLKTKDGLFLFINGSGRLYQLLERDTGIQLQRIDSTFYSGYNLGSFAFVYHDSMYSLGGYGIWRINGQLRVYIPQAHSWDIVPLNEEIPVLMPENYNSLLWYNEEDAKLYIGYSMVRNQAVKHSTLNEASFDYTVRYLDLNTKDWHNAGMLNNYFKDKISLIRNIAFTPWGQLVNFGDKLLLIDYANNRLLHLQQATENRIRPVLLQHPTTNLYYCIDSTLYFGNIAENRLHSLQLHRRDFADAGIAVYTVPLSPVVFFTEWIGSTMVILLLLFFVWKKRKQRFRKTKLSTEKPAAIQATVMAAEPLTEHTATATPAAAPAVLFSEKELLVIQLIFNNYRNGVPTTIEELNTVLGLSKINYAAQKNYRSNVLKSINAKYSLWQNTGDKLIESKKAETDKRIFTYSIAPEKEAVIAGLLGSIAI</sequence>
<evidence type="ECO:0000313" key="4">
    <source>
        <dbReference type="Proteomes" id="UP000305848"/>
    </source>
</evidence>
<reference evidence="3 4" key="1">
    <citation type="submission" date="2019-05" db="EMBL/GenBank/DDBJ databases">
        <title>Panacibacter sp. strain 17mud1-8 Genome sequencing and assembly.</title>
        <authorList>
            <person name="Chhetri G."/>
        </authorList>
    </citation>
    <scope>NUCLEOTIDE SEQUENCE [LARGE SCALE GENOMIC DNA]</scope>
    <source>
        <strain evidence="3 4">17mud1-8</strain>
    </source>
</reference>
<name>A0A4U3KQK6_9BACT</name>
<dbReference type="InterPro" id="IPR011043">
    <property type="entry name" value="Gal_Oxase/kelch_b-propeller"/>
</dbReference>
<proteinExistence type="predicted"/>
<protein>
    <submittedName>
        <fullName evidence="3">Uncharacterized protein</fullName>
    </submittedName>
</protein>
<keyword evidence="1" id="KW-0472">Membrane</keyword>
<evidence type="ECO:0000313" key="3">
    <source>
        <dbReference type="EMBL" id="TKK64578.1"/>
    </source>
</evidence>
<keyword evidence="4" id="KW-1185">Reference proteome</keyword>
<dbReference type="AlphaFoldDB" id="A0A4U3KQK6"/>
<organism evidence="3 4">
    <name type="scientific">Ilyomonas limi</name>
    <dbReference type="NCBI Taxonomy" id="2575867"/>
    <lineage>
        <taxon>Bacteria</taxon>
        <taxon>Pseudomonadati</taxon>
        <taxon>Bacteroidota</taxon>
        <taxon>Chitinophagia</taxon>
        <taxon>Chitinophagales</taxon>
        <taxon>Chitinophagaceae</taxon>
        <taxon>Ilyomonas</taxon>
    </lineage>
</organism>
<dbReference type="Proteomes" id="UP000305848">
    <property type="component" value="Unassembled WGS sequence"/>
</dbReference>
<feature type="transmembrane region" description="Helical" evidence="1">
    <location>
        <begin position="317"/>
        <end position="338"/>
    </location>
</feature>
<keyword evidence="1" id="KW-1133">Transmembrane helix</keyword>
<dbReference type="EMBL" id="SZQL01000031">
    <property type="protein sequence ID" value="TKK64578.1"/>
    <property type="molecule type" value="Genomic_DNA"/>
</dbReference>
<evidence type="ECO:0000256" key="1">
    <source>
        <dbReference type="SAM" id="Phobius"/>
    </source>
</evidence>
<feature type="chain" id="PRO_5020464836" evidence="2">
    <location>
        <begin position="23"/>
        <end position="484"/>
    </location>
</feature>
<evidence type="ECO:0000256" key="2">
    <source>
        <dbReference type="SAM" id="SignalP"/>
    </source>
</evidence>
<comment type="caution">
    <text evidence="3">The sequence shown here is derived from an EMBL/GenBank/DDBJ whole genome shotgun (WGS) entry which is preliminary data.</text>
</comment>
<keyword evidence="1" id="KW-0812">Transmembrane</keyword>
<feature type="signal peptide" evidence="2">
    <location>
        <begin position="1"/>
        <end position="22"/>
    </location>
</feature>
<dbReference type="RefSeq" id="WP_137264014.1">
    <property type="nucleotide sequence ID" value="NZ_SZQL01000031.1"/>
</dbReference>